<evidence type="ECO:0000256" key="5">
    <source>
        <dbReference type="SAM" id="Phobius"/>
    </source>
</evidence>
<keyword evidence="1" id="KW-0479">Metal-binding</keyword>
<accession>A0A8S1SWM9</accession>
<dbReference type="OrthoDB" id="295072at2759"/>
<dbReference type="Pfam" id="PF13639">
    <property type="entry name" value="zf-RING_2"/>
    <property type="match status" value="1"/>
</dbReference>
<keyword evidence="5" id="KW-0812">Transmembrane</keyword>
<keyword evidence="5" id="KW-1133">Transmembrane helix</keyword>
<evidence type="ECO:0000256" key="3">
    <source>
        <dbReference type="ARBA" id="ARBA00022833"/>
    </source>
</evidence>
<dbReference type="GO" id="GO:0043161">
    <property type="term" value="P:proteasome-mediated ubiquitin-dependent protein catabolic process"/>
    <property type="evidence" value="ECO:0007669"/>
    <property type="project" value="TreeGrafter"/>
</dbReference>
<reference evidence="7" key="1">
    <citation type="submission" date="2021-01" db="EMBL/GenBank/DDBJ databases">
        <authorList>
            <consortium name="Genoscope - CEA"/>
            <person name="William W."/>
        </authorList>
    </citation>
    <scope>NUCLEOTIDE SEQUENCE</scope>
</reference>
<name>A0A8S1SWM9_9CILI</name>
<dbReference type="GO" id="GO:0061630">
    <property type="term" value="F:ubiquitin protein ligase activity"/>
    <property type="evidence" value="ECO:0007669"/>
    <property type="project" value="TreeGrafter"/>
</dbReference>
<feature type="transmembrane region" description="Helical" evidence="5">
    <location>
        <begin position="289"/>
        <end position="311"/>
    </location>
</feature>
<keyword evidence="3" id="KW-0862">Zinc</keyword>
<organism evidence="7 8">
    <name type="scientific">Paramecium pentaurelia</name>
    <dbReference type="NCBI Taxonomy" id="43138"/>
    <lineage>
        <taxon>Eukaryota</taxon>
        <taxon>Sar</taxon>
        <taxon>Alveolata</taxon>
        <taxon>Ciliophora</taxon>
        <taxon>Intramacronucleata</taxon>
        <taxon>Oligohymenophorea</taxon>
        <taxon>Peniculida</taxon>
        <taxon>Parameciidae</taxon>
        <taxon>Paramecium</taxon>
    </lineage>
</organism>
<dbReference type="InterPro" id="IPR050731">
    <property type="entry name" value="HRD1_E3_ubiq-ligases"/>
</dbReference>
<comment type="caution">
    <text evidence="7">The sequence shown here is derived from an EMBL/GenBank/DDBJ whole genome shotgun (WGS) entry which is preliminary data.</text>
</comment>
<feature type="domain" description="RING-type" evidence="6">
    <location>
        <begin position="387"/>
        <end position="433"/>
    </location>
</feature>
<evidence type="ECO:0000313" key="8">
    <source>
        <dbReference type="Proteomes" id="UP000689195"/>
    </source>
</evidence>
<sequence>MIIYTIFLCLVQSLPNYYGTVQIDTQQIIQLNQTQKVNSLIIKFYKREENILCLVSSSDLDQTKLSDLDLNYNPKGSEIYDYQSYLANNENQLVQIVYASIIYIKCLQQNYIQQQPISLEIYYSENELVQGCINDCNGYNYPEIMDSVCVAQQCHCLQGAFGQYCQFQFSQIQSNVLTSFTLDSHNWKYFQYKFSTKDINLSSQNEEDELYYSFVLKANPQLNIPTLKDSQKLYSVNNIQQELKSKMSYTYVDIIYIGLYNNQSKSVNLQFKIITTEEEEESTFERNKIIIIVTGCVVGSLLLFAFGLSALKSRQQRQFQQQIQEVIRRNLDQVRDMEPIQNQSPERQIIQTNNKGFSLRFIKDHFKGHTNEKIIKAYPGLSQFEECAVCLEQMKKATTKLQKICSVTPCFHIFHSMCLEEWLLRQKNCPFCRTEFTRKKIIKDYPWLEINTIRVNNTDSTYLSRMKNNLESVNESQIEFIKQQPQDIEQQSKQIEEINE</sequence>
<evidence type="ECO:0000256" key="1">
    <source>
        <dbReference type="ARBA" id="ARBA00022723"/>
    </source>
</evidence>
<dbReference type="FunFam" id="3.30.40.10:FF:000983">
    <property type="entry name" value="Uncharacterized protein"/>
    <property type="match status" value="1"/>
</dbReference>
<keyword evidence="8" id="KW-1185">Reference proteome</keyword>
<dbReference type="AlphaFoldDB" id="A0A8S1SWM9"/>
<gene>
    <name evidence="7" type="ORF">PPENT_87.1.T0140191</name>
</gene>
<evidence type="ECO:0000256" key="2">
    <source>
        <dbReference type="ARBA" id="ARBA00022771"/>
    </source>
</evidence>
<evidence type="ECO:0000256" key="4">
    <source>
        <dbReference type="PROSITE-ProRule" id="PRU00175"/>
    </source>
</evidence>
<dbReference type="Proteomes" id="UP000689195">
    <property type="component" value="Unassembled WGS sequence"/>
</dbReference>
<dbReference type="EMBL" id="CAJJDO010000014">
    <property type="protein sequence ID" value="CAD8145335.1"/>
    <property type="molecule type" value="Genomic_DNA"/>
</dbReference>
<dbReference type="GO" id="GO:0008270">
    <property type="term" value="F:zinc ion binding"/>
    <property type="evidence" value="ECO:0007669"/>
    <property type="project" value="UniProtKB-KW"/>
</dbReference>
<evidence type="ECO:0000259" key="6">
    <source>
        <dbReference type="PROSITE" id="PS50089"/>
    </source>
</evidence>
<dbReference type="SMART" id="SM00184">
    <property type="entry name" value="RING"/>
    <property type="match status" value="1"/>
</dbReference>
<protein>
    <recommendedName>
        <fullName evidence="6">RING-type domain-containing protein</fullName>
    </recommendedName>
</protein>
<keyword evidence="5" id="KW-0472">Membrane</keyword>
<dbReference type="GO" id="GO:0012505">
    <property type="term" value="C:endomembrane system"/>
    <property type="evidence" value="ECO:0007669"/>
    <property type="project" value="TreeGrafter"/>
</dbReference>
<dbReference type="PROSITE" id="PS50089">
    <property type="entry name" value="ZF_RING_2"/>
    <property type="match status" value="1"/>
</dbReference>
<dbReference type="PANTHER" id="PTHR22763">
    <property type="entry name" value="RING ZINC FINGER PROTEIN"/>
    <property type="match status" value="1"/>
</dbReference>
<dbReference type="InterPro" id="IPR001841">
    <property type="entry name" value="Znf_RING"/>
</dbReference>
<keyword evidence="2 4" id="KW-0863">Zinc-finger</keyword>
<evidence type="ECO:0000313" key="7">
    <source>
        <dbReference type="EMBL" id="CAD8145335.1"/>
    </source>
</evidence>
<proteinExistence type="predicted"/>